<dbReference type="InterPro" id="IPR036612">
    <property type="entry name" value="KH_dom_type_1_sf"/>
</dbReference>
<keyword evidence="3" id="KW-0694">RNA-binding</keyword>
<dbReference type="EMBL" id="PQIB02000003">
    <property type="protein sequence ID" value="RLN28731.1"/>
    <property type="molecule type" value="Genomic_DNA"/>
</dbReference>
<name>A0A3L6SY72_PANMI</name>
<dbReference type="PANTHER" id="PTHR12826">
    <property type="entry name" value="RIBONUCLEASE Y"/>
    <property type="match status" value="1"/>
</dbReference>
<keyword evidence="8" id="KW-1185">Reference proteome</keyword>
<comment type="subcellular location">
    <subcellularLocation>
        <location evidence="1">Nucleus</location>
        <location evidence="1">Nucleolus</location>
    </subcellularLocation>
</comment>
<reference evidence="8" key="1">
    <citation type="journal article" date="2019" name="Nat. Commun.">
        <title>The genome of broomcorn millet.</title>
        <authorList>
            <person name="Zou C."/>
            <person name="Miki D."/>
            <person name="Li D."/>
            <person name="Tang Q."/>
            <person name="Xiao L."/>
            <person name="Rajput S."/>
            <person name="Deng P."/>
            <person name="Jia W."/>
            <person name="Huang R."/>
            <person name="Zhang M."/>
            <person name="Sun Y."/>
            <person name="Hu J."/>
            <person name="Fu X."/>
            <person name="Schnable P.S."/>
            <person name="Li F."/>
            <person name="Zhang H."/>
            <person name="Feng B."/>
            <person name="Zhu X."/>
            <person name="Liu R."/>
            <person name="Schnable J.C."/>
            <person name="Zhu J.-K."/>
            <person name="Zhang H."/>
        </authorList>
    </citation>
    <scope>NUCLEOTIDE SEQUENCE [LARGE SCALE GENOMIC DNA]</scope>
</reference>
<dbReference type="Proteomes" id="UP000275267">
    <property type="component" value="Unassembled WGS sequence"/>
</dbReference>
<dbReference type="CDD" id="cd22391">
    <property type="entry name" value="KH-I_PNO1_rpt1"/>
    <property type="match status" value="1"/>
</dbReference>
<proteinExistence type="inferred from homology"/>
<dbReference type="STRING" id="4540.A0A3L6SY72"/>
<evidence type="ECO:0000256" key="4">
    <source>
        <dbReference type="ARBA" id="ARBA00023242"/>
    </source>
</evidence>
<evidence type="ECO:0000259" key="6">
    <source>
        <dbReference type="PROSITE" id="PS50250"/>
    </source>
</evidence>
<dbReference type="GO" id="GO:0003723">
    <property type="term" value="F:RNA binding"/>
    <property type="evidence" value="ECO:0007669"/>
    <property type="project" value="UniProtKB-KW"/>
</dbReference>
<dbReference type="FunFam" id="3.30.1370.10:FF:000009">
    <property type="entry name" value="RNA-binding protein PNO1"/>
    <property type="match status" value="1"/>
</dbReference>
<evidence type="ECO:0000256" key="1">
    <source>
        <dbReference type="ARBA" id="ARBA00004604"/>
    </source>
</evidence>
<dbReference type="Pfam" id="PF22891">
    <property type="entry name" value="KH_PNO1_2nd"/>
    <property type="match status" value="1"/>
</dbReference>
<evidence type="ECO:0000256" key="5">
    <source>
        <dbReference type="SAM" id="MobiDB-lite"/>
    </source>
</evidence>
<dbReference type="SMART" id="SM00088">
    <property type="entry name" value="PINT"/>
    <property type="match status" value="1"/>
</dbReference>
<gene>
    <name evidence="7" type="ORF">C2845_PM05G34720</name>
</gene>
<comment type="similarity">
    <text evidence="2">Belongs to the PNO1 family.</text>
</comment>
<evidence type="ECO:0000256" key="3">
    <source>
        <dbReference type="ARBA" id="ARBA00022884"/>
    </source>
</evidence>
<dbReference type="GO" id="GO:0005730">
    <property type="term" value="C:nucleolus"/>
    <property type="evidence" value="ECO:0007669"/>
    <property type="project" value="UniProtKB-SubCell"/>
</dbReference>
<dbReference type="Gene3D" id="3.30.1370.10">
    <property type="entry name" value="K Homology domain, type 1"/>
    <property type="match status" value="1"/>
</dbReference>
<dbReference type="InterPro" id="IPR000717">
    <property type="entry name" value="PCI_dom"/>
</dbReference>
<dbReference type="GO" id="GO:0003743">
    <property type="term" value="F:translation initiation factor activity"/>
    <property type="evidence" value="ECO:0007669"/>
    <property type="project" value="UniProtKB-KW"/>
</dbReference>
<dbReference type="InterPro" id="IPR055211">
    <property type="entry name" value="KH_PNO1_2nd"/>
</dbReference>
<dbReference type="Pfam" id="PF01399">
    <property type="entry name" value="PCI"/>
    <property type="match status" value="1"/>
</dbReference>
<dbReference type="PROSITE" id="PS50250">
    <property type="entry name" value="PCI"/>
    <property type="match status" value="1"/>
</dbReference>
<dbReference type="SMART" id="SM00322">
    <property type="entry name" value="KH"/>
    <property type="match status" value="1"/>
</dbReference>
<feature type="domain" description="PCI" evidence="6">
    <location>
        <begin position="196"/>
        <end position="367"/>
    </location>
</feature>
<comment type="caution">
    <text evidence="7">The sequence shown here is derived from an EMBL/GenBank/DDBJ whole genome shotgun (WGS) entry which is preliminary data.</text>
</comment>
<feature type="region of interest" description="Disordered" evidence="5">
    <location>
        <begin position="583"/>
        <end position="615"/>
    </location>
</feature>
<protein>
    <submittedName>
        <fullName evidence="7">Eukaryotic translation initiation factor 3 subunit M-like</fullName>
    </submittedName>
</protein>
<dbReference type="AlphaFoldDB" id="A0A3L6SY72"/>
<sequence length="615" mass="68352">MATIVNTTEEEPMLAVVRFTAELAWADAGPEVADPEVTRLCLEAQEHILAGRWLDMASLMLASADLLLTSPSRVPDKDLECILSVICSLVTKARSEDQALQITDLICAKLTQQPDDKPALRLKVLFSLYNLLPSPYGKAFVYKKALELATAGKATKCIIPSFKNINSFVSEWGIGNLEQRELYRAIARILKDHKGMTKEYFNFLNKYLATFKGSDDDSATIGDAKEEAVAAIIEFVKSSTLFQCDLLNMPAVAQLEKDEKYQLLYELLKIFLTKRHDSYLEFQTANSALLKDYGLVHEDCITKMRLMSLLDLSSHCSGEVPYSAITSALQINDDEVEQWIVKAIAFKILDCRVDQLNQTVVVRYSSAEMAVDHAAGPASVEKPRFDALMPSEMSGGKPQFRKVPVPQHRFAPLKRCWMEIYTPVYEHMKVDIRMNIKARRVELKTRKDTPDVSNLQKCADFVHAFMLGFDIADAVALLRLDDLYVDSFEIKDVKTLQGEHLSRAIGRLSGKGGKTKYAIENSTRTRIVIADTKIHILGSFVNIKVARDSLCSLILGSPAGKVYSKLRAVSARLAERRLSVLRRPSGRGSAGDRPAYPAAPPVSLYAPGSGMSSGR</sequence>
<evidence type="ECO:0000313" key="8">
    <source>
        <dbReference type="Proteomes" id="UP000275267"/>
    </source>
</evidence>
<dbReference type="SUPFAM" id="SSF54791">
    <property type="entry name" value="Eukaryotic type KH-domain (KH-domain type I)"/>
    <property type="match status" value="1"/>
</dbReference>
<dbReference type="OrthoDB" id="10267031at2759"/>
<organism evidence="7 8">
    <name type="scientific">Panicum miliaceum</name>
    <name type="common">Proso millet</name>
    <name type="synonym">Broomcorn millet</name>
    <dbReference type="NCBI Taxonomy" id="4540"/>
    <lineage>
        <taxon>Eukaryota</taxon>
        <taxon>Viridiplantae</taxon>
        <taxon>Streptophyta</taxon>
        <taxon>Embryophyta</taxon>
        <taxon>Tracheophyta</taxon>
        <taxon>Spermatophyta</taxon>
        <taxon>Magnoliopsida</taxon>
        <taxon>Liliopsida</taxon>
        <taxon>Poales</taxon>
        <taxon>Poaceae</taxon>
        <taxon>PACMAD clade</taxon>
        <taxon>Panicoideae</taxon>
        <taxon>Panicodae</taxon>
        <taxon>Paniceae</taxon>
        <taxon>Panicinae</taxon>
        <taxon>Panicum</taxon>
        <taxon>Panicum sect. Panicum</taxon>
    </lineage>
</organism>
<evidence type="ECO:0000256" key="2">
    <source>
        <dbReference type="ARBA" id="ARBA00007515"/>
    </source>
</evidence>
<keyword evidence="4" id="KW-0539">Nucleus</keyword>
<dbReference type="InterPro" id="IPR004087">
    <property type="entry name" value="KH_dom"/>
</dbReference>
<evidence type="ECO:0000313" key="7">
    <source>
        <dbReference type="EMBL" id="RLN28731.1"/>
    </source>
</evidence>
<dbReference type="InterPro" id="IPR055212">
    <property type="entry name" value="KH-I_PNO1_first"/>
</dbReference>
<dbReference type="CDD" id="cd22392">
    <property type="entry name" value="KH-I_PNO1_rpt2"/>
    <property type="match status" value="1"/>
</dbReference>
<dbReference type="PANTHER" id="PTHR12826:SF13">
    <property type="entry name" value="RNA-BINDING PROTEIN PNO1"/>
    <property type="match status" value="1"/>
</dbReference>
<accession>A0A3L6SY72</accession>